<keyword evidence="1" id="KW-0472">Membrane</keyword>
<feature type="transmembrane region" description="Helical" evidence="1">
    <location>
        <begin position="6"/>
        <end position="22"/>
    </location>
</feature>
<name>A0ABT5UKD7_9GAMM</name>
<gene>
    <name evidence="2" type="ORF">ORQ98_28685</name>
</gene>
<organism evidence="2 3">
    <name type="scientific">Spartinivicinus poritis</name>
    <dbReference type="NCBI Taxonomy" id="2994640"/>
    <lineage>
        <taxon>Bacteria</taxon>
        <taxon>Pseudomonadati</taxon>
        <taxon>Pseudomonadota</taxon>
        <taxon>Gammaproteobacteria</taxon>
        <taxon>Oceanospirillales</taxon>
        <taxon>Zooshikellaceae</taxon>
        <taxon>Spartinivicinus</taxon>
    </lineage>
</organism>
<evidence type="ECO:0000256" key="1">
    <source>
        <dbReference type="SAM" id="Phobius"/>
    </source>
</evidence>
<evidence type="ECO:0000313" key="3">
    <source>
        <dbReference type="Proteomes" id="UP001528823"/>
    </source>
</evidence>
<sequence length="87" mass="10087">MSKITGVFVIIVSIICSGCISMEKRVAKHRDRCQQYGFMPGTDEFARCVEKGVTTDEQRFHDAFNSEKVRCEEEYEGNKKTTECYKY</sequence>
<comment type="caution">
    <text evidence="2">The sequence shown here is derived from an EMBL/GenBank/DDBJ whole genome shotgun (WGS) entry which is preliminary data.</text>
</comment>
<keyword evidence="1" id="KW-1133">Transmembrane helix</keyword>
<keyword evidence="1" id="KW-0812">Transmembrane</keyword>
<proteinExistence type="predicted"/>
<evidence type="ECO:0000313" key="2">
    <source>
        <dbReference type="EMBL" id="MDE1465942.1"/>
    </source>
</evidence>
<accession>A0ABT5UKD7</accession>
<keyword evidence="3" id="KW-1185">Reference proteome</keyword>
<evidence type="ECO:0008006" key="4">
    <source>
        <dbReference type="Google" id="ProtNLM"/>
    </source>
</evidence>
<protein>
    <recommendedName>
        <fullName evidence="4">Lipoprotein</fullName>
    </recommendedName>
</protein>
<dbReference type="Proteomes" id="UP001528823">
    <property type="component" value="Unassembled WGS sequence"/>
</dbReference>
<dbReference type="EMBL" id="JAPMOU010000105">
    <property type="protein sequence ID" value="MDE1465942.1"/>
    <property type="molecule type" value="Genomic_DNA"/>
</dbReference>
<reference evidence="2 3" key="1">
    <citation type="submission" date="2022-11" db="EMBL/GenBank/DDBJ databases">
        <title>Spartinivicinus poritis sp. nov., isolated from scleractinian coral Porites lutea.</title>
        <authorList>
            <person name="Zhang G."/>
            <person name="Cai L."/>
            <person name="Wei Q."/>
        </authorList>
    </citation>
    <scope>NUCLEOTIDE SEQUENCE [LARGE SCALE GENOMIC DNA]</scope>
    <source>
        <strain evidence="2 3">A2-2</strain>
    </source>
</reference>